<comment type="caution">
    <text evidence="1">The sequence shown here is derived from an EMBL/GenBank/DDBJ whole genome shotgun (WGS) entry which is preliminary data.</text>
</comment>
<organism evidence="1 2">
    <name type="scientific">Liparis tanakae</name>
    <name type="common">Tanaka's snailfish</name>
    <dbReference type="NCBI Taxonomy" id="230148"/>
    <lineage>
        <taxon>Eukaryota</taxon>
        <taxon>Metazoa</taxon>
        <taxon>Chordata</taxon>
        <taxon>Craniata</taxon>
        <taxon>Vertebrata</taxon>
        <taxon>Euteleostomi</taxon>
        <taxon>Actinopterygii</taxon>
        <taxon>Neopterygii</taxon>
        <taxon>Teleostei</taxon>
        <taxon>Neoteleostei</taxon>
        <taxon>Acanthomorphata</taxon>
        <taxon>Eupercaria</taxon>
        <taxon>Perciformes</taxon>
        <taxon>Cottioidei</taxon>
        <taxon>Cottales</taxon>
        <taxon>Liparidae</taxon>
        <taxon>Liparis</taxon>
    </lineage>
</organism>
<dbReference type="EMBL" id="SRLO01000170">
    <property type="protein sequence ID" value="TNN69899.1"/>
    <property type="molecule type" value="Genomic_DNA"/>
</dbReference>
<reference evidence="1 2" key="1">
    <citation type="submission" date="2019-03" db="EMBL/GenBank/DDBJ databases">
        <title>First draft genome of Liparis tanakae, snailfish: a comprehensive survey of snailfish specific genes.</title>
        <authorList>
            <person name="Kim W."/>
            <person name="Song I."/>
            <person name="Jeong J.-H."/>
            <person name="Kim D."/>
            <person name="Kim S."/>
            <person name="Ryu S."/>
            <person name="Song J.Y."/>
            <person name="Lee S.K."/>
        </authorList>
    </citation>
    <scope>NUCLEOTIDE SEQUENCE [LARGE SCALE GENOMIC DNA]</scope>
    <source>
        <tissue evidence="1">Muscle</tissue>
    </source>
</reference>
<evidence type="ECO:0000313" key="2">
    <source>
        <dbReference type="Proteomes" id="UP000314294"/>
    </source>
</evidence>
<sequence>MIHQADGGREEEWAGHHQGHGVVGNVVTRSAQMLLCCCLAEFDTEADAQAAAAKCVVTFTRLRLMSDEQQIKCDNNPYGFFKLLPLHPELDRLEVVGGGEVHGRSKPSSTVFSRVECGAEALGLLLAEDAGDLQRRDSMKPQGKSLHPFA</sequence>
<accession>A0A4Z2HVN4</accession>
<protein>
    <submittedName>
        <fullName evidence="1">Uncharacterized protein</fullName>
    </submittedName>
</protein>
<evidence type="ECO:0000313" key="1">
    <source>
        <dbReference type="EMBL" id="TNN69899.1"/>
    </source>
</evidence>
<name>A0A4Z2HVN4_9TELE</name>
<proteinExistence type="predicted"/>
<dbReference type="AlphaFoldDB" id="A0A4Z2HVN4"/>
<dbReference type="Proteomes" id="UP000314294">
    <property type="component" value="Unassembled WGS sequence"/>
</dbReference>
<keyword evidence="2" id="KW-1185">Reference proteome</keyword>
<gene>
    <name evidence="1" type="ORF">EYF80_019967</name>
</gene>